<dbReference type="AlphaFoldDB" id="A0A0C1ZD27"/>
<dbReference type="SUPFAM" id="SSF143422">
    <property type="entry name" value="Transposase IS200-like"/>
    <property type="match status" value="1"/>
</dbReference>
<name>A0A0C1ZD27_9BACT</name>
<dbReference type="GO" id="GO:0006313">
    <property type="term" value="P:DNA transposition"/>
    <property type="evidence" value="ECO:0007669"/>
    <property type="project" value="InterPro"/>
</dbReference>
<evidence type="ECO:0000256" key="1">
    <source>
        <dbReference type="SAM" id="MobiDB-lite"/>
    </source>
</evidence>
<protein>
    <recommendedName>
        <fullName evidence="4">Transposase</fullName>
    </recommendedName>
</protein>
<reference evidence="2 3" key="1">
    <citation type="submission" date="2014-12" db="EMBL/GenBank/DDBJ databases">
        <title>Genome assembly of Enhygromyxa salina DSM 15201.</title>
        <authorList>
            <person name="Sharma G."/>
            <person name="Subramanian S."/>
        </authorList>
    </citation>
    <scope>NUCLEOTIDE SEQUENCE [LARGE SCALE GENOMIC DNA]</scope>
    <source>
        <strain evidence="2 3">DSM 15201</strain>
    </source>
</reference>
<dbReference type="GO" id="GO:0003677">
    <property type="term" value="F:DNA binding"/>
    <property type="evidence" value="ECO:0007669"/>
    <property type="project" value="InterPro"/>
</dbReference>
<comment type="caution">
    <text evidence="2">The sequence shown here is derived from an EMBL/GenBank/DDBJ whole genome shotgun (WGS) entry which is preliminary data.</text>
</comment>
<feature type="region of interest" description="Disordered" evidence="1">
    <location>
        <begin position="1"/>
        <end position="24"/>
    </location>
</feature>
<organism evidence="2 3">
    <name type="scientific">Enhygromyxa salina</name>
    <dbReference type="NCBI Taxonomy" id="215803"/>
    <lineage>
        <taxon>Bacteria</taxon>
        <taxon>Pseudomonadati</taxon>
        <taxon>Myxococcota</taxon>
        <taxon>Polyangia</taxon>
        <taxon>Nannocystales</taxon>
        <taxon>Nannocystaceae</taxon>
        <taxon>Enhygromyxa</taxon>
    </lineage>
</organism>
<evidence type="ECO:0000313" key="3">
    <source>
        <dbReference type="Proteomes" id="UP000031599"/>
    </source>
</evidence>
<dbReference type="Gene3D" id="3.30.70.1290">
    <property type="entry name" value="Transposase IS200-like"/>
    <property type="match status" value="1"/>
</dbReference>
<dbReference type="Proteomes" id="UP000031599">
    <property type="component" value="Unassembled WGS sequence"/>
</dbReference>
<dbReference type="EMBL" id="JMCC02000050">
    <property type="protein sequence ID" value="KIG15599.1"/>
    <property type="molecule type" value="Genomic_DNA"/>
</dbReference>
<gene>
    <name evidence="2" type="ORF">DB30_05473</name>
</gene>
<sequence length="329" mass="37668">MATSAQKQASAARREANRARGATRGYDRVRARPIYPGRRYKINRRCIGRMMLFAPGANPTDLTNFIGYCLAHNAERYGIQVHASLWMSDHHHTDVTDPDGHLVPFKQQLHSLVARGRNARLGRFDSVWSGDDPCDTRRPTDDESLMDLVYSLTNPVKAGLVKWSWQWPGFSTLGWRFGETRIFERPDWFFDKAGGMPEKVSLTLVRPAIFPELDDDALYAKLMEAVREREREIHRSMRRRGRKFMGVRKLARQRWSDVAQSVEERFTVAPKHAGSSKRRVLVEIGRDREWERQYAAARALMLAGKPAVFPAGTYWLRRFAGVAVAAQAP</sequence>
<proteinExistence type="predicted"/>
<evidence type="ECO:0008006" key="4">
    <source>
        <dbReference type="Google" id="ProtNLM"/>
    </source>
</evidence>
<evidence type="ECO:0000313" key="2">
    <source>
        <dbReference type="EMBL" id="KIG15599.1"/>
    </source>
</evidence>
<accession>A0A0C1ZD27</accession>
<dbReference type="InterPro" id="IPR036515">
    <property type="entry name" value="Transposase_17_sf"/>
</dbReference>
<dbReference type="GO" id="GO:0004803">
    <property type="term" value="F:transposase activity"/>
    <property type="evidence" value="ECO:0007669"/>
    <property type="project" value="InterPro"/>
</dbReference>